<dbReference type="PANTHER" id="PTHR30344:SF1">
    <property type="entry name" value="6-PHOSPHOGLUCONOLACTONASE"/>
    <property type="match status" value="1"/>
</dbReference>
<dbReference type="VEuPathDB" id="FungiDB:Z518_07182"/>
<accession>A0A0D2ICP4</accession>
<name>A0A0D2ICP4_9EURO</name>
<organism evidence="3 4">
    <name type="scientific">Rhinocladiella mackenziei CBS 650.93</name>
    <dbReference type="NCBI Taxonomy" id="1442369"/>
    <lineage>
        <taxon>Eukaryota</taxon>
        <taxon>Fungi</taxon>
        <taxon>Dikarya</taxon>
        <taxon>Ascomycota</taxon>
        <taxon>Pezizomycotina</taxon>
        <taxon>Eurotiomycetes</taxon>
        <taxon>Chaetothyriomycetidae</taxon>
        <taxon>Chaetothyriales</taxon>
        <taxon>Herpotrichiellaceae</taxon>
        <taxon>Rhinocladiella</taxon>
    </lineage>
</organism>
<dbReference type="GeneID" id="25295253"/>
<sequence>MKLLIILLAASATLVAPSMAAKEKASFTFYVALQSTGILEVSFDPNKDVNESLSIIATNTNAGKMPGWLTSYHHKIYSISRTAFPDNDTKSGGVFAFQEPPASAARGTLLTFLDKESSNGDGGVYCDVNRDGKTLAAANIDGSTVSIYPLSEDGTIGKATYVFKYNLTEPSPGTRDSQVKANPHQSIFDPSGQFLFVPCRGADRVYVYSVQGPEQVKEIESITLPPGTGPRHVVFKQLNATTADMYLISELDNTVRLFTLNYENPWGPRFPQEAGNLTITLKQTISTLGPDLPPSLPDNRDLAAEIAVTHDGKFAYASNRNTLSLDSDNLAIYSVHDNRLTYLGSNETQGKIPRHFALSKDQDNQWLAVANQLTQDIVVFERDLKAGLMKDVKGRLKLGELDMTLALGPMCILWK</sequence>
<dbReference type="STRING" id="1442369.A0A0D2ICP4"/>
<feature type="signal peptide" evidence="2">
    <location>
        <begin position="1"/>
        <end position="20"/>
    </location>
</feature>
<keyword evidence="4" id="KW-1185">Reference proteome</keyword>
<dbReference type="HOGENOM" id="CLU_038716_0_1_1"/>
<evidence type="ECO:0008006" key="5">
    <source>
        <dbReference type="Google" id="ProtNLM"/>
    </source>
</evidence>
<protein>
    <recommendedName>
        <fullName evidence="5">6-phosphogluconolactonase</fullName>
    </recommendedName>
</protein>
<evidence type="ECO:0000256" key="1">
    <source>
        <dbReference type="ARBA" id="ARBA00005564"/>
    </source>
</evidence>
<evidence type="ECO:0000313" key="3">
    <source>
        <dbReference type="EMBL" id="KIX03629.1"/>
    </source>
</evidence>
<dbReference type="PANTHER" id="PTHR30344">
    <property type="entry name" value="6-PHOSPHOGLUCONOLACTONASE-RELATED"/>
    <property type="match status" value="1"/>
</dbReference>
<dbReference type="SUPFAM" id="SSF50974">
    <property type="entry name" value="Nitrous oxide reductase, N-terminal domain"/>
    <property type="match status" value="1"/>
</dbReference>
<dbReference type="AlphaFoldDB" id="A0A0D2ICP4"/>
<dbReference type="RefSeq" id="XP_013270765.1">
    <property type="nucleotide sequence ID" value="XM_013415311.1"/>
</dbReference>
<dbReference type="Proteomes" id="UP000053617">
    <property type="component" value="Unassembled WGS sequence"/>
</dbReference>
<reference evidence="3 4" key="1">
    <citation type="submission" date="2015-01" db="EMBL/GenBank/DDBJ databases">
        <title>The Genome Sequence of Rhinocladiella mackenzie CBS 650.93.</title>
        <authorList>
            <consortium name="The Broad Institute Genomics Platform"/>
            <person name="Cuomo C."/>
            <person name="de Hoog S."/>
            <person name="Gorbushina A."/>
            <person name="Stielow B."/>
            <person name="Teixiera M."/>
            <person name="Abouelleil A."/>
            <person name="Chapman S.B."/>
            <person name="Priest M."/>
            <person name="Young S.K."/>
            <person name="Wortman J."/>
            <person name="Nusbaum C."/>
            <person name="Birren B."/>
        </authorList>
    </citation>
    <scope>NUCLEOTIDE SEQUENCE [LARGE SCALE GENOMIC DNA]</scope>
    <source>
        <strain evidence="3 4">CBS 650.93</strain>
    </source>
</reference>
<gene>
    <name evidence="3" type="ORF">Z518_07182</name>
</gene>
<dbReference type="InterPro" id="IPR015943">
    <property type="entry name" value="WD40/YVTN_repeat-like_dom_sf"/>
</dbReference>
<evidence type="ECO:0000313" key="4">
    <source>
        <dbReference type="Proteomes" id="UP000053617"/>
    </source>
</evidence>
<dbReference type="Gene3D" id="2.130.10.10">
    <property type="entry name" value="YVTN repeat-like/Quinoprotein amine dehydrogenase"/>
    <property type="match status" value="1"/>
</dbReference>
<comment type="similarity">
    <text evidence="1">Belongs to the cycloisomerase 2 family.</text>
</comment>
<dbReference type="InterPro" id="IPR019405">
    <property type="entry name" value="Lactonase_7-beta_prop"/>
</dbReference>
<dbReference type="EMBL" id="KN847479">
    <property type="protein sequence ID" value="KIX03629.1"/>
    <property type="molecule type" value="Genomic_DNA"/>
</dbReference>
<dbReference type="GO" id="GO:0017057">
    <property type="term" value="F:6-phosphogluconolactonase activity"/>
    <property type="evidence" value="ECO:0007669"/>
    <property type="project" value="TreeGrafter"/>
</dbReference>
<dbReference type="InterPro" id="IPR011045">
    <property type="entry name" value="N2O_reductase_N"/>
</dbReference>
<dbReference type="InterPro" id="IPR050282">
    <property type="entry name" value="Cycloisomerase_2"/>
</dbReference>
<dbReference type="OrthoDB" id="9972196at2759"/>
<evidence type="ECO:0000256" key="2">
    <source>
        <dbReference type="SAM" id="SignalP"/>
    </source>
</evidence>
<proteinExistence type="inferred from homology"/>
<keyword evidence="2" id="KW-0732">Signal</keyword>
<feature type="chain" id="PRO_5002244073" description="6-phosphogluconolactonase" evidence="2">
    <location>
        <begin position="21"/>
        <end position="415"/>
    </location>
</feature>
<dbReference type="Pfam" id="PF10282">
    <property type="entry name" value="Lactonase"/>
    <property type="match status" value="1"/>
</dbReference>